<dbReference type="Pfam" id="PF20231">
    <property type="entry name" value="DUF6589"/>
    <property type="match status" value="1"/>
</dbReference>
<name>A0A8H5M2N7_9AGAR</name>
<keyword evidence="3" id="KW-1185">Reference proteome</keyword>
<reference evidence="2 3" key="1">
    <citation type="journal article" date="2020" name="ISME J.">
        <title>Uncovering the hidden diversity of litter-decomposition mechanisms in mushroom-forming fungi.</title>
        <authorList>
            <person name="Floudas D."/>
            <person name="Bentzer J."/>
            <person name="Ahren D."/>
            <person name="Johansson T."/>
            <person name="Persson P."/>
            <person name="Tunlid A."/>
        </authorList>
    </citation>
    <scope>NUCLEOTIDE SEQUENCE [LARGE SCALE GENOMIC DNA]</scope>
    <source>
        <strain evidence="2 3">CBS 661.87</strain>
    </source>
</reference>
<comment type="caution">
    <text evidence="2">The sequence shown here is derived from an EMBL/GenBank/DDBJ whole genome shotgun (WGS) entry which is preliminary data.</text>
</comment>
<dbReference type="OrthoDB" id="3207600at2759"/>
<evidence type="ECO:0000313" key="2">
    <source>
        <dbReference type="EMBL" id="KAF5378547.1"/>
    </source>
</evidence>
<feature type="domain" description="DUF6589" evidence="1">
    <location>
        <begin position="181"/>
        <end position="452"/>
    </location>
</feature>
<sequence>MKDRNTTHWLEDRRCQKQMMAENDYERWNNTEKIGKEEMAAKIVVVIISMLLFFRNRATNAFQLVMGIFLSSSGASRRIIDTFNHMGLSVSYQTVQSTLTTLSEDATLQARNFVTSSGRLWSVVYDNINFTLRTASQRIDSATQQLNATTLAVFSLPASFTRDAYASALSILERRKLAGARRKLTLEALLPTEAKQGHITAAFKHIIRTILLQYTPGHLRRRRKSKALRKHTASLKPRIRRLGHEKTEFFPLPALNEEEASVPGTIRVVEKIFTTLLGLATELIEVELRLLVGDWLTIQNLRLMREERQDEFSGFLRFDWVQEVAMPFHFQLNAMYCLFRTHLGLASHENPSSLEHHRNILRRSKLDLKKPEYNKAKELVNHSLIARILDCTRLTLKKDSVDDLKDWLPNCEEFDDVVGKIVAKYATTAAAHDAIDLGDEVLAHSILFIRDAHSILFIRDALFFWEFCDAIRDADVGRMWAVYDFWVFMFRGAGCHNYGNEILEMKAQFEYEFPPLLRELVERTWLVNRWGKKGRSIPTDLYLEHNNGFTKNMFAAMGSCASIEHVQTKSSACVEVLRSLSHEITWWFGVQDFHRRKKEVSIDADLAALCLDISIHTVHTGTKDRPILRISATKKPGNTNKKKAHIFWDVMQSGMEMLTEKSMFEHWKTRTGSSATGIYGEANEGGEGSVIDGLEIDSAFSNPKGRLDVDTAMDPEFPEASFSNVDISTETGDD</sequence>
<dbReference type="InterPro" id="IPR046496">
    <property type="entry name" value="DUF6589"/>
</dbReference>
<evidence type="ECO:0000259" key="1">
    <source>
        <dbReference type="Pfam" id="PF20231"/>
    </source>
</evidence>
<gene>
    <name evidence="2" type="ORF">D9615_007075</name>
</gene>
<proteinExistence type="predicted"/>
<evidence type="ECO:0000313" key="3">
    <source>
        <dbReference type="Proteomes" id="UP000565441"/>
    </source>
</evidence>
<dbReference type="AlphaFoldDB" id="A0A8H5M2N7"/>
<protein>
    <recommendedName>
        <fullName evidence="1">DUF6589 domain-containing protein</fullName>
    </recommendedName>
</protein>
<accession>A0A8H5M2N7</accession>
<dbReference type="EMBL" id="JAACJP010000019">
    <property type="protein sequence ID" value="KAF5378547.1"/>
    <property type="molecule type" value="Genomic_DNA"/>
</dbReference>
<organism evidence="2 3">
    <name type="scientific">Tricholomella constricta</name>
    <dbReference type="NCBI Taxonomy" id="117010"/>
    <lineage>
        <taxon>Eukaryota</taxon>
        <taxon>Fungi</taxon>
        <taxon>Dikarya</taxon>
        <taxon>Basidiomycota</taxon>
        <taxon>Agaricomycotina</taxon>
        <taxon>Agaricomycetes</taxon>
        <taxon>Agaricomycetidae</taxon>
        <taxon>Agaricales</taxon>
        <taxon>Tricholomatineae</taxon>
        <taxon>Lyophyllaceae</taxon>
        <taxon>Tricholomella</taxon>
    </lineage>
</organism>
<dbReference type="Proteomes" id="UP000565441">
    <property type="component" value="Unassembled WGS sequence"/>
</dbReference>